<evidence type="ECO:0000313" key="6">
    <source>
        <dbReference type="Proteomes" id="UP001163046"/>
    </source>
</evidence>
<dbReference type="Proteomes" id="UP001163046">
    <property type="component" value="Unassembled WGS sequence"/>
</dbReference>
<feature type="domain" description="Fibronectin type-III" evidence="4">
    <location>
        <begin position="393"/>
        <end position="486"/>
    </location>
</feature>
<comment type="caution">
    <text evidence="5">The sequence shown here is derived from an EMBL/GenBank/DDBJ whole genome shotgun (WGS) entry which is preliminary data.</text>
</comment>
<evidence type="ECO:0000259" key="4">
    <source>
        <dbReference type="PROSITE" id="PS50853"/>
    </source>
</evidence>
<dbReference type="GO" id="GO:0098609">
    <property type="term" value="P:cell-cell adhesion"/>
    <property type="evidence" value="ECO:0007669"/>
    <property type="project" value="TreeGrafter"/>
</dbReference>
<dbReference type="InterPro" id="IPR013783">
    <property type="entry name" value="Ig-like_fold"/>
</dbReference>
<dbReference type="InterPro" id="IPR003961">
    <property type="entry name" value="FN3_dom"/>
</dbReference>
<feature type="domain" description="Fibronectin type-III" evidence="4">
    <location>
        <begin position="56"/>
        <end position="147"/>
    </location>
</feature>
<gene>
    <name evidence="5" type="ORF">OS493_008552</name>
</gene>
<keyword evidence="2" id="KW-1015">Disulfide bond</keyword>
<dbReference type="Gene3D" id="2.60.40.10">
    <property type="entry name" value="Immunoglobulins"/>
    <property type="match status" value="6"/>
</dbReference>
<evidence type="ECO:0000256" key="1">
    <source>
        <dbReference type="ARBA" id="ARBA00022737"/>
    </source>
</evidence>
<dbReference type="PROSITE" id="PS50853">
    <property type="entry name" value="FN3"/>
    <property type="match status" value="4"/>
</dbReference>
<dbReference type="OrthoDB" id="5983454at2759"/>
<accession>A0A9X0D3Y8</accession>
<keyword evidence="1" id="KW-0677">Repeat</keyword>
<evidence type="ECO:0000256" key="3">
    <source>
        <dbReference type="SAM" id="MobiDB-lite"/>
    </source>
</evidence>
<dbReference type="CDD" id="cd00063">
    <property type="entry name" value="FN3"/>
    <property type="match status" value="4"/>
</dbReference>
<dbReference type="PANTHER" id="PTHR44170">
    <property type="entry name" value="PROTEIN SIDEKICK"/>
    <property type="match status" value="1"/>
</dbReference>
<feature type="domain" description="Fibronectin type-III" evidence="4">
    <location>
        <begin position="296"/>
        <end position="388"/>
    </location>
</feature>
<sequence>MTHKLLFPRYNENQVQLSIINTTASEDAGNYTCLVINDVGNSSDTTSIVIQVVPDPPFNVTVDSKSSRVVNISWMAGFDGNSVILDYTVKISEDNQNLTDVVCQGSLTSASLVNLFPSTTYNIRVFARNLIGKSTGSSVVNAITDEEVPSAAPTFNVTVVNSTAVIVSWQMLTKEQARGAILGYYLSYKTELDNDVWVNRTVDGGNITSYLVTSLKKFTSYKFVMQAFNSKGASPQSAAVVKKTDQDIDALQANLTGLVKNQDYRIRVLASTIKGDGNYSDPPLIDQTNQDKPGAAPENLKGRNLTSTSILVTWGEVPADKQHGHIRHYTVIYKKVSGGPDKTKIVTIKRAELEGLDKFSEYNIRVLAATIKGDGPPSDPIVVSTDEDKPSAAPSLTVVKTLNSTSIQVEWEPVPPQNRLGHITKYVIIIYTDGIEERKMDVPAPASKAIVNGLKQSTTYTVKILAATVKGNGPPSDPKTATTKGEENTKTV</sequence>
<feature type="domain" description="Fibronectin type-III" evidence="4">
    <location>
        <begin position="149"/>
        <end position="247"/>
    </location>
</feature>
<evidence type="ECO:0000313" key="5">
    <source>
        <dbReference type="EMBL" id="KAJ7386427.1"/>
    </source>
</evidence>
<dbReference type="Pfam" id="PF00041">
    <property type="entry name" value="fn3"/>
    <property type="match status" value="4"/>
</dbReference>
<dbReference type="PANTHER" id="PTHR44170:SF6">
    <property type="entry name" value="CONTACTIN"/>
    <property type="match status" value="1"/>
</dbReference>
<dbReference type="SUPFAM" id="SSF49265">
    <property type="entry name" value="Fibronectin type III"/>
    <property type="match status" value="3"/>
</dbReference>
<dbReference type="SUPFAM" id="SSF48726">
    <property type="entry name" value="Immunoglobulin"/>
    <property type="match status" value="1"/>
</dbReference>
<proteinExistence type="predicted"/>
<reference evidence="5" key="1">
    <citation type="submission" date="2023-01" db="EMBL/GenBank/DDBJ databases">
        <title>Genome assembly of the deep-sea coral Lophelia pertusa.</title>
        <authorList>
            <person name="Herrera S."/>
            <person name="Cordes E."/>
        </authorList>
    </citation>
    <scope>NUCLEOTIDE SEQUENCE</scope>
    <source>
        <strain evidence="5">USNM1676648</strain>
        <tissue evidence="5">Polyp</tissue>
    </source>
</reference>
<dbReference type="EMBL" id="MU825876">
    <property type="protein sequence ID" value="KAJ7386427.1"/>
    <property type="molecule type" value="Genomic_DNA"/>
</dbReference>
<feature type="region of interest" description="Disordered" evidence="3">
    <location>
        <begin position="469"/>
        <end position="492"/>
    </location>
</feature>
<protein>
    <recommendedName>
        <fullName evidence="4">Fibronectin type-III domain-containing protein</fullName>
    </recommendedName>
</protein>
<dbReference type="InterPro" id="IPR036179">
    <property type="entry name" value="Ig-like_dom_sf"/>
</dbReference>
<dbReference type="FunFam" id="2.60.40.10:FF:000028">
    <property type="entry name" value="Neuronal cell adhesion molecule"/>
    <property type="match status" value="3"/>
</dbReference>
<name>A0A9X0D3Y8_9CNID</name>
<dbReference type="AlphaFoldDB" id="A0A9X0D3Y8"/>
<dbReference type="InterPro" id="IPR036116">
    <property type="entry name" value="FN3_sf"/>
</dbReference>
<organism evidence="5 6">
    <name type="scientific">Desmophyllum pertusum</name>
    <dbReference type="NCBI Taxonomy" id="174260"/>
    <lineage>
        <taxon>Eukaryota</taxon>
        <taxon>Metazoa</taxon>
        <taxon>Cnidaria</taxon>
        <taxon>Anthozoa</taxon>
        <taxon>Hexacorallia</taxon>
        <taxon>Scleractinia</taxon>
        <taxon>Caryophylliina</taxon>
        <taxon>Caryophylliidae</taxon>
        <taxon>Desmophyllum</taxon>
    </lineage>
</organism>
<dbReference type="SMART" id="SM00060">
    <property type="entry name" value="FN3"/>
    <property type="match status" value="4"/>
</dbReference>
<keyword evidence="6" id="KW-1185">Reference proteome</keyword>
<evidence type="ECO:0000256" key="2">
    <source>
        <dbReference type="ARBA" id="ARBA00023157"/>
    </source>
</evidence>